<reference evidence="8" key="1">
    <citation type="submission" date="2021-10" db="EMBL/GenBank/DDBJ databases">
        <title>Tropical sea cucumber genome reveals ecological adaptation and Cuvierian tubules defense mechanism.</title>
        <authorList>
            <person name="Chen T."/>
        </authorList>
    </citation>
    <scope>NUCLEOTIDE SEQUENCE</scope>
    <source>
        <strain evidence="8">Nanhai2018</strain>
        <tissue evidence="8">Muscle</tissue>
    </source>
</reference>
<keyword evidence="3 7" id="KW-0812">Transmembrane</keyword>
<evidence type="ECO:0000313" key="8">
    <source>
        <dbReference type="EMBL" id="KAJ8050368.1"/>
    </source>
</evidence>
<dbReference type="PANTHER" id="PTHR14948">
    <property type="entry name" value="NG5"/>
    <property type="match status" value="1"/>
</dbReference>
<keyword evidence="5 7" id="KW-0472">Membrane</keyword>
<dbReference type="InterPro" id="IPR007593">
    <property type="entry name" value="CD225/Dispanin_fam"/>
</dbReference>
<dbReference type="Proteomes" id="UP001152320">
    <property type="component" value="Chromosome 1"/>
</dbReference>
<gene>
    <name evidence="8" type="ORF">HOLleu_03550</name>
</gene>
<dbReference type="Pfam" id="PF04505">
    <property type="entry name" value="CD225"/>
    <property type="match status" value="1"/>
</dbReference>
<evidence type="ECO:0000256" key="1">
    <source>
        <dbReference type="ARBA" id="ARBA00004370"/>
    </source>
</evidence>
<comment type="caution">
    <text evidence="8">The sequence shown here is derived from an EMBL/GenBank/DDBJ whole genome shotgun (WGS) entry which is preliminary data.</text>
</comment>
<protein>
    <submittedName>
        <fullName evidence="8">Proline-rich transmembrane protein 1</fullName>
    </submittedName>
</protein>
<evidence type="ECO:0000256" key="5">
    <source>
        <dbReference type="ARBA" id="ARBA00023136"/>
    </source>
</evidence>
<comment type="subcellular location">
    <subcellularLocation>
        <location evidence="1">Membrane</location>
    </subcellularLocation>
</comment>
<dbReference type="AlphaFoldDB" id="A0A9Q1HLY4"/>
<comment type="similarity">
    <text evidence="2">Belongs to the CD225/Dispanin family.</text>
</comment>
<proteinExistence type="inferred from homology"/>
<evidence type="ECO:0000313" key="9">
    <source>
        <dbReference type="Proteomes" id="UP001152320"/>
    </source>
</evidence>
<sequence>MADGKCDGRTPLLQSHPTSEATAPPVNQPQAANYHHSPYQNVPPAEHYAYVNQGGHVTSSYATYVSRGAENQGQFSLVQPNDYFPLSVFVTFCCCFPFGLVAILMSLQVRSRFKNNDYEGALKASQSAKVFSILAILCGTILIIGGVAVIVATSVSASVHPEPPDYSSIYDEPTEWNGNKYM</sequence>
<dbReference type="PANTHER" id="PTHR14948:SF25">
    <property type="entry name" value="DUF4190 DOMAIN-CONTAINING PROTEIN"/>
    <property type="match status" value="1"/>
</dbReference>
<evidence type="ECO:0000256" key="3">
    <source>
        <dbReference type="ARBA" id="ARBA00022692"/>
    </source>
</evidence>
<evidence type="ECO:0000256" key="4">
    <source>
        <dbReference type="ARBA" id="ARBA00022989"/>
    </source>
</evidence>
<dbReference type="EMBL" id="JAIZAY010000001">
    <property type="protein sequence ID" value="KAJ8050368.1"/>
    <property type="molecule type" value="Genomic_DNA"/>
</dbReference>
<keyword evidence="4 7" id="KW-1133">Transmembrane helix</keyword>
<feature type="transmembrane region" description="Helical" evidence="7">
    <location>
        <begin position="83"/>
        <end position="109"/>
    </location>
</feature>
<evidence type="ECO:0000256" key="2">
    <source>
        <dbReference type="ARBA" id="ARBA00006843"/>
    </source>
</evidence>
<organism evidence="8 9">
    <name type="scientific">Holothuria leucospilota</name>
    <name type="common">Black long sea cucumber</name>
    <name type="synonym">Mertensiothuria leucospilota</name>
    <dbReference type="NCBI Taxonomy" id="206669"/>
    <lineage>
        <taxon>Eukaryota</taxon>
        <taxon>Metazoa</taxon>
        <taxon>Echinodermata</taxon>
        <taxon>Eleutherozoa</taxon>
        <taxon>Echinozoa</taxon>
        <taxon>Holothuroidea</taxon>
        <taxon>Aspidochirotacea</taxon>
        <taxon>Aspidochirotida</taxon>
        <taxon>Holothuriidae</taxon>
        <taxon>Holothuria</taxon>
    </lineage>
</organism>
<dbReference type="GO" id="GO:0016020">
    <property type="term" value="C:membrane"/>
    <property type="evidence" value="ECO:0007669"/>
    <property type="project" value="UniProtKB-SubCell"/>
</dbReference>
<evidence type="ECO:0000256" key="6">
    <source>
        <dbReference type="SAM" id="MobiDB-lite"/>
    </source>
</evidence>
<accession>A0A9Q1HLY4</accession>
<keyword evidence="9" id="KW-1185">Reference proteome</keyword>
<name>A0A9Q1HLY4_HOLLE</name>
<feature type="region of interest" description="Disordered" evidence="6">
    <location>
        <begin position="1"/>
        <end position="37"/>
    </location>
</feature>
<feature type="transmembrane region" description="Helical" evidence="7">
    <location>
        <begin position="130"/>
        <end position="155"/>
    </location>
</feature>
<dbReference type="InterPro" id="IPR051423">
    <property type="entry name" value="CD225/Dispanin"/>
</dbReference>
<evidence type="ECO:0000256" key="7">
    <source>
        <dbReference type="SAM" id="Phobius"/>
    </source>
</evidence>
<feature type="compositionally biased region" description="Polar residues" evidence="6">
    <location>
        <begin position="12"/>
        <end position="21"/>
    </location>
</feature>